<dbReference type="GO" id="GO:0009307">
    <property type="term" value="P:DNA restriction-modification system"/>
    <property type="evidence" value="ECO:0007669"/>
    <property type="project" value="InterPro"/>
</dbReference>
<dbReference type="Pfam" id="PF04471">
    <property type="entry name" value="Mrr_cat"/>
    <property type="match status" value="1"/>
</dbReference>
<dbReference type="AlphaFoldDB" id="A0A832ZXJ0"/>
<dbReference type="SUPFAM" id="SSF52980">
    <property type="entry name" value="Restriction endonuclease-like"/>
    <property type="match status" value="1"/>
</dbReference>
<dbReference type="GO" id="GO:0004519">
    <property type="term" value="F:endonuclease activity"/>
    <property type="evidence" value="ECO:0007669"/>
    <property type="project" value="InterPro"/>
</dbReference>
<evidence type="ECO:0000313" key="2">
    <source>
        <dbReference type="EMBL" id="HIQ29146.1"/>
    </source>
</evidence>
<evidence type="ECO:0000313" key="3">
    <source>
        <dbReference type="Proteomes" id="UP000608579"/>
    </source>
</evidence>
<accession>A0A832ZXJ0</accession>
<sequence length="236" mass="26746">MSTASTVNTLLAFLKVTSRGEAKVDASTVAEQANISREVVDGILGRYGLNLEDVTPSDRIRVMLEVVKLGYDAERAARYLDWRELEEYVSEIASRYGLKTVKNLRYKVDKRRYEVDVVAAGESNAFIFDCKRWKKRLSGKTLLEIADKQAERTYALGRFLNRIAANEETTVRLTPAVLTLHEPDNRIVKGIPVIPIYTLISFLEEGAYSDELLSIKVRIDKNWFGKLLGKQLKLIS</sequence>
<name>A0A832ZXJ0_CALS0</name>
<comment type="caution">
    <text evidence="2">The sequence shown here is derived from an EMBL/GenBank/DDBJ whole genome shotgun (WGS) entry which is preliminary data.</text>
</comment>
<feature type="domain" description="Restriction endonuclease type IV Mrr" evidence="1">
    <location>
        <begin position="80"/>
        <end position="149"/>
    </location>
</feature>
<proteinExistence type="predicted"/>
<dbReference type="InterPro" id="IPR011335">
    <property type="entry name" value="Restrct_endonuc-II-like"/>
</dbReference>
<reference evidence="2" key="1">
    <citation type="journal article" date="2020" name="ISME J.">
        <title>Gammaproteobacteria mediating utilization of methyl-, sulfur- and petroleum organic compounds in deep ocean hydrothermal plumes.</title>
        <authorList>
            <person name="Zhou Z."/>
            <person name="Liu Y."/>
            <person name="Pan J."/>
            <person name="Cron B.R."/>
            <person name="Toner B.M."/>
            <person name="Anantharaman K."/>
            <person name="Breier J.A."/>
            <person name="Dick G.J."/>
            <person name="Li M."/>
        </authorList>
    </citation>
    <scope>NUCLEOTIDE SEQUENCE</scope>
    <source>
        <strain evidence="2">SZUA-1515</strain>
    </source>
</reference>
<dbReference type="GO" id="GO:0003677">
    <property type="term" value="F:DNA binding"/>
    <property type="evidence" value="ECO:0007669"/>
    <property type="project" value="InterPro"/>
</dbReference>
<dbReference type="InterPro" id="IPR007560">
    <property type="entry name" value="Restrct_endonuc_IV_Mrr"/>
</dbReference>
<dbReference type="EMBL" id="DQVM01000025">
    <property type="protein sequence ID" value="HIQ29146.1"/>
    <property type="molecule type" value="Genomic_DNA"/>
</dbReference>
<protein>
    <recommendedName>
        <fullName evidence="1">Restriction endonuclease type IV Mrr domain-containing protein</fullName>
    </recommendedName>
</protein>
<gene>
    <name evidence="2" type="ORF">EYH45_01130</name>
</gene>
<dbReference type="Proteomes" id="UP000608579">
    <property type="component" value="Unassembled WGS sequence"/>
</dbReference>
<organism evidence="2 3">
    <name type="scientific">Caldiarchaeum subterraneum</name>
    <dbReference type="NCBI Taxonomy" id="311458"/>
    <lineage>
        <taxon>Archaea</taxon>
        <taxon>Nitrososphaerota</taxon>
        <taxon>Candidatus Caldarchaeales</taxon>
        <taxon>Candidatus Caldarchaeaceae</taxon>
        <taxon>Candidatus Caldarchaeum</taxon>
    </lineage>
</organism>
<evidence type="ECO:0000259" key="1">
    <source>
        <dbReference type="Pfam" id="PF04471"/>
    </source>
</evidence>